<dbReference type="AlphaFoldDB" id="A0A1M4SNN7"/>
<evidence type="ECO:0000313" key="3">
    <source>
        <dbReference type="Proteomes" id="UP000184196"/>
    </source>
</evidence>
<dbReference type="InterPro" id="IPR056097">
    <property type="entry name" value="DUF7680"/>
</dbReference>
<keyword evidence="3" id="KW-1185">Reference proteome</keyword>
<organism evidence="2 3">
    <name type="scientific">Desulfofundulus australicus DSM 11792</name>
    <dbReference type="NCBI Taxonomy" id="1121425"/>
    <lineage>
        <taxon>Bacteria</taxon>
        <taxon>Bacillati</taxon>
        <taxon>Bacillota</taxon>
        <taxon>Clostridia</taxon>
        <taxon>Eubacteriales</taxon>
        <taxon>Peptococcaceae</taxon>
        <taxon>Desulfofundulus</taxon>
    </lineage>
</organism>
<protein>
    <recommendedName>
        <fullName evidence="1">DUF7680 domain-containing protein</fullName>
    </recommendedName>
</protein>
<evidence type="ECO:0000313" key="2">
    <source>
        <dbReference type="EMBL" id="SHE33815.1"/>
    </source>
</evidence>
<evidence type="ECO:0000259" key="1">
    <source>
        <dbReference type="Pfam" id="PF24728"/>
    </source>
</evidence>
<dbReference type="Pfam" id="PF24728">
    <property type="entry name" value="DUF7680"/>
    <property type="match status" value="1"/>
</dbReference>
<reference evidence="3" key="1">
    <citation type="submission" date="2016-11" db="EMBL/GenBank/DDBJ databases">
        <authorList>
            <person name="Varghese N."/>
            <person name="Submissions S."/>
        </authorList>
    </citation>
    <scope>NUCLEOTIDE SEQUENCE [LARGE SCALE GENOMIC DNA]</scope>
    <source>
        <strain evidence="3">DSM 11792</strain>
    </source>
</reference>
<feature type="domain" description="DUF7680" evidence="1">
    <location>
        <begin position="29"/>
        <end position="187"/>
    </location>
</feature>
<proteinExistence type="predicted"/>
<sequence length="203" mass="22937">MAKRKSTTGRDLPPGLQHRIRPLLKSAPWVLRVTEYKDKPAPVLVIKERGAVADGPGQNGGVPGGILLRDRGLLYGQPLRRCLPVIRNIVSRVCDHAGVPLELQRVFDNGRITFRGNLPLDEEAGAKLSLIFKLREGVKDMDRIELMAWRVQRFSREEAVYWLTRATQYGEAASRWARSGMRIMLGGQPGDREILHLLEKLRE</sequence>
<dbReference type="Proteomes" id="UP000184196">
    <property type="component" value="Unassembled WGS sequence"/>
</dbReference>
<dbReference type="OrthoDB" id="1806552at2"/>
<accession>A0A1M4SNN7</accession>
<dbReference type="RefSeq" id="WP_073162462.1">
    <property type="nucleotide sequence ID" value="NZ_FQUW01000004.1"/>
</dbReference>
<gene>
    <name evidence="2" type="ORF">SAMN02745218_00177</name>
</gene>
<name>A0A1M4SNN7_9FIRM</name>
<dbReference type="EMBL" id="FQUW01000004">
    <property type="protein sequence ID" value="SHE33815.1"/>
    <property type="molecule type" value="Genomic_DNA"/>
</dbReference>